<evidence type="ECO:0000256" key="2">
    <source>
        <dbReference type="SAM" id="SignalP"/>
    </source>
</evidence>
<gene>
    <name evidence="3" type="ORF">sr11232</name>
</gene>
<name>E6ZMA0_SPORE</name>
<accession>E6ZMA0</accession>
<feature type="signal peptide" evidence="2">
    <location>
        <begin position="1"/>
        <end position="20"/>
    </location>
</feature>
<feature type="compositionally biased region" description="Polar residues" evidence="1">
    <location>
        <begin position="80"/>
        <end position="94"/>
    </location>
</feature>
<dbReference type="HOGENOM" id="CLU_937414_0_0_1"/>
<dbReference type="AlphaFoldDB" id="E6ZMA0"/>
<dbReference type="EMBL" id="FQ311431">
    <property type="protein sequence ID" value="CBQ68357.1"/>
    <property type="molecule type" value="Genomic_DNA"/>
</dbReference>
<organism evidence="3 4">
    <name type="scientific">Sporisorium reilianum (strain SRZ2)</name>
    <name type="common">Maize head smut fungus</name>
    <dbReference type="NCBI Taxonomy" id="999809"/>
    <lineage>
        <taxon>Eukaryota</taxon>
        <taxon>Fungi</taxon>
        <taxon>Dikarya</taxon>
        <taxon>Basidiomycota</taxon>
        <taxon>Ustilaginomycotina</taxon>
        <taxon>Ustilaginomycetes</taxon>
        <taxon>Ustilaginales</taxon>
        <taxon>Ustilaginaceae</taxon>
        <taxon>Sporisorium</taxon>
    </lineage>
</organism>
<sequence length="297" mass="32228">MTPIWIRVVAILALVLLATASPVPVIDAVGGSVPAQVGQSLGTNADPSPSAPRQRKVRWVEPVVSTAGGASVQPELPVTGSPQPSRLTPPTNNAFEKKPFAAIPVNPMSEGKLNQRLYWTTDGAAYETAEEYLKAIEQNPPSARPVLPATGVTRPARMTTLAESGPDPGRVTSSEREAFRVPEAAQRKYWFNGKSYINYDEASMAREGASPSFLATTPNGRSLPMGKQANTNGRFWSSWFPSWRSTPRVPVQNSLKEVTTTLPAQAQAQRGWWQRLSEGAQGFMGRLASPARYFRGR</sequence>
<dbReference type="Proteomes" id="UP000008867">
    <property type="component" value="Chromosome 10"/>
</dbReference>
<proteinExistence type="predicted"/>
<evidence type="ECO:0000256" key="1">
    <source>
        <dbReference type="SAM" id="MobiDB-lite"/>
    </source>
</evidence>
<feature type="chain" id="PRO_5003214631" evidence="2">
    <location>
        <begin position="21"/>
        <end position="297"/>
    </location>
</feature>
<evidence type="ECO:0000313" key="3">
    <source>
        <dbReference type="EMBL" id="CBQ68357.1"/>
    </source>
</evidence>
<keyword evidence="2" id="KW-0732">Signal</keyword>
<evidence type="ECO:0000313" key="4">
    <source>
        <dbReference type="Proteomes" id="UP000008867"/>
    </source>
</evidence>
<reference evidence="3 4" key="1">
    <citation type="journal article" date="2010" name="Science">
        <title>Pathogenicity determinants in smut fungi revealed by genome comparison.</title>
        <authorList>
            <person name="Schirawski J."/>
            <person name="Mannhaupt G."/>
            <person name="Muench K."/>
            <person name="Brefort T."/>
            <person name="Schipper K."/>
            <person name="Doehlemann G."/>
            <person name="Di Stasio M."/>
            <person name="Roessel N."/>
            <person name="Mendoza-Mendoza A."/>
            <person name="Pester D."/>
            <person name="Mueller O."/>
            <person name="Winterberg B."/>
            <person name="Meyer E."/>
            <person name="Ghareeb H."/>
            <person name="Wollenberg T."/>
            <person name="Muensterkoetter M."/>
            <person name="Wong P."/>
            <person name="Walter M."/>
            <person name="Stukenbrock E."/>
            <person name="Gueldener U."/>
            <person name="Kahmann R."/>
        </authorList>
    </citation>
    <scope>NUCLEOTIDE SEQUENCE [LARGE SCALE GENOMIC DNA]</scope>
    <source>
        <strain evidence="4">SRZ2</strain>
    </source>
</reference>
<protein>
    <submittedName>
        <fullName evidence="3">Uncharacterized protein</fullName>
    </submittedName>
</protein>
<feature type="region of interest" description="Disordered" evidence="1">
    <location>
        <begin position="70"/>
        <end position="95"/>
    </location>
</feature>
<dbReference type="VEuPathDB" id="FungiDB:sr11232"/>
<keyword evidence="4" id="KW-1185">Reference proteome</keyword>